<feature type="compositionally biased region" description="Low complexity" evidence="1">
    <location>
        <begin position="770"/>
        <end position="782"/>
    </location>
</feature>
<feature type="non-terminal residue" evidence="2">
    <location>
        <position position="979"/>
    </location>
</feature>
<keyword evidence="3" id="KW-1185">Reference proteome</keyword>
<dbReference type="Proteomes" id="UP001211907">
    <property type="component" value="Unassembled WGS sequence"/>
</dbReference>
<feature type="region of interest" description="Disordered" evidence="1">
    <location>
        <begin position="763"/>
        <end position="792"/>
    </location>
</feature>
<gene>
    <name evidence="2" type="ORF">HK100_004907</name>
</gene>
<organism evidence="2 3">
    <name type="scientific">Physocladia obscura</name>
    <dbReference type="NCBI Taxonomy" id="109957"/>
    <lineage>
        <taxon>Eukaryota</taxon>
        <taxon>Fungi</taxon>
        <taxon>Fungi incertae sedis</taxon>
        <taxon>Chytridiomycota</taxon>
        <taxon>Chytridiomycota incertae sedis</taxon>
        <taxon>Chytridiomycetes</taxon>
        <taxon>Chytridiales</taxon>
        <taxon>Chytriomycetaceae</taxon>
        <taxon>Physocladia</taxon>
    </lineage>
</organism>
<name>A0AAD5XCQ0_9FUNG</name>
<reference evidence="2" key="1">
    <citation type="submission" date="2020-05" db="EMBL/GenBank/DDBJ databases">
        <title>Phylogenomic resolution of chytrid fungi.</title>
        <authorList>
            <person name="Stajich J.E."/>
            <person name="Amses K."/>
            <person name="Simmons R."/>
            <person name="Seto K."/>
            <person name="Myers J."/>
            <person name="Bonds A."/>
            <person name="Quandt C.A."/>
            <person name="Barry K."/>
            <person name="Liu P."/>
            <person name="Grigoriev I."/>
            <person name="Longcore J.E."/>
            <person name="James T.Y."/>
        </authorList>
    </citation>
    <scope>NUCLEOTIDE SEQUENCE</scope>
    <source>
        <strain evidence="2">JEL0513</strain>
    </source>
</reference>
<comment type="caution">
    <text evidence="2">The sequence shown here is derived from an EMBL/GenBank/DDBJ whole genome shotgun (WGS) entry which is preliminary data.</text>
</comment>
<evidence type="ECO:0000313" key="2">
    <source>
        <dbReference type="EMBL" id="KAJ3099382.1"/>
    </source>
</evidence>
<dbReference type="AlphaFoldDB" id="A0AAD5XCQ0"/>
<feature type="compositionally biased region" description="Basic and acidic residues" evidence="1">
    <location>
        <begin position="33"/>
        <end position="50"/>
    </location>
</feature>
<protein>
    <submittedName>
        <fullName evidence="2">Uncharacterized protein</fullName>
    </submittedName>
</protein>
<dbReference type="EMBL" id="JADGJH010002351">
    <property type="protein sequence ID" value="KAJ3099382.1"/>
    <property type="molecule type" value="Genomic_DNA"/>
</dbReference>
<evidence type="ECO:0000256" key="1">
    <source>
        <dbReference type="SAM" id="MobiDB-lite"/>
    </source>
</evidence>
<sequence>MGLEQHFRVDQLFVVPGPKAMQTTRTEAAINVKVKDDADDATTRTPHDDADDRSDDDDDAAEEEEERGNLALVAHAVLATCFPAVDRVQFLGTAGAAHVLVGVVTLHPPASHPPPPHQQPATTTTTAATIPSTNTNAAAQLANALDAGGMARARVARPAQIAHAQNDRDWVSSLSIAAAISISASGEPVSSLFTPPGAFVPPLPADSPPSHLLAVLPPRSFPRNQVSTLLQFYAGVCFDKSTTNSIEAVPEISADTNTESIAESDDNDDTEIPIVVTFRDALAASMALQHLRRFTNFRVSFHPQQASQPVNADISPAKSITITTNASPSQIQSQSLYHLQLQNLPPSSEFELLASERDRPIWGRVGSPAAILALLSQFSGFSSLSFLLKKLPAFAVLAAFDSQSALDDAFTWYDYYITRNLKHTRNETKVEGHEIEKIKANLKKSCPTWSILKVTNGPDHANSNLPVVSQQEPTQFVSLHFSPPGLDPGDIRGFFSRKVHASCIKTLTFSSKKTSCVAEFTSIEAAAAALGDINAYTNLMCNYVLNSTGSTNVGDTATVGSNPKAATTITSATANAKCTSISGDGNLVTILNNSESNEESKNQQSVSKKSSRLPDNLVLDGESKIPLSSFNSSEDSANSVASKIRISDSPIAAPPVVLVEASTPSTTNEFAKSAIKSNGVQKSNTKPESLFQKKKSAIELKIIRKPKNDVLAKEEAKSDSWKPVAPKLEALKLVDPDAAASLPLNTQISGDIKIAEQSAFDSPATTGVHNKNSNSSNTKKFNGSMEKNSNEKSSSSSFLAVANCEYAVILSKIPPPIVNFREIMIRERGFVKIAFKSPAPSASATTTTVTTDKNKTKCIIEVWFQSQADAISAHSLIQKIFNLQLVIGQPQPLVLPTPSEDDGEISSKKKDGEVNGVGVHSDVIKIAMKHSGGRDGDVWINQNFLKDFLSPFEGLESLTVTENFVAYAKFTSVESAEKA</sequence>
<evidence type="ECO:0000313" key="3">
    <source>
        <dbReference type="Proteomes" id="UP001211907"/>
    </source>
</evidence>
<proteinExistence type="predicted"/>
<feature type="region of interest" description="Disordered" evidence="1">
    <location>
        <begin position="25"/>
        <end position="67"/>
    </location>
</feature>
<feature type="region of interest" description="Disordered" evidence="1">
    <location>
        <begin position="594"/>
        <end position="617"/>
    </location>
</feature>
<feature type="compositionally biased region" description="Acidic residues" evidence="1">
    <location>
        <begin position="51"/>
        <end position="66"/>
    </location>
</feature>
<accession>A0AAD5XCQ0</accession>